<evidence type="ECO:0000256" key="1">
    <source>
        <dbReference type="ARBA" id="ARBA00005964"/>
    </source>
</evidence>
<reference evidence="4" key="1">
    <citation type="submission" date="2020-11" db="EMBL/GenBank/DDBJ databases">
        <authorList>
            <person name="Tran Van P."/>
        </authorList>
    </citation>
    <scope>NUCLEOTIDE SEQUENCE</scope>
</reference>
<dbReference type="InterPro" id="IPR029058">
    <property type="entry name" value="AB_hydrolase_fold"/>
</dbReference>
<proteinExistence type="inferred from homology"/>
<protein>
    <recommendedName>
        <fullName evidence="3">Carboxylesterase type B domain-containing protein</fullName>
    </recommendedName>
</protein>
<evidence type="ECO:0000256" key="2">
    <source>
        <dbReference type="ARBA" id="ARBA00023180"/>
    </source>
</evidence>
<comment type="similarity">
    <text evidence="1">Belongs to the type-B carboxylesterase/lipase family.</text>
</comment>
<dbReference type="SUPFAM" id="SSF53474">
    <property type="entry name" value="alpha/beta-Hydrolases"/>
    <property type="match status" value="1"/>
</dbReference>
<dbReference type="PANTHER" id="PTHR43903">
    <property type="entry name" value="NEUROLIGIN"/>
    <property type="match status" value="1"/>
</dbReference>
<accession>A0A7R8VL98</accession>
<dbReference type="InterPro" id="IPR002018">
    <property type="entry name" value="CarbesteraseB"/>
</dbReference>
<sequence length="142" mass="15689">MGFLNANLAPHLKARVANYGLMDQIAALHWVQQNIALFGGDAGNVTLFGHGTGAACINFLMTSPTVMPVRKSKFLRWGNRWFVAREALCDKRRPVTAFSSIRDYDLALVNTTLKLSNGGKRQMSRMQGCEGIEKEEAEGDDN</sequence>
<dbReference type="InterPro" id="IPR051093">
    <property type="entry name" value="Neuroligin/BSAL"/>
</dbReference>
<name>A0A7R8VL98_TIMDO</name>
<dbReference type="Gene3D" id="3.40.50.1820">
    <property type="entry name" value="alpha/beta hydrolase"/>
    <property type="match status" value="1"/>
</dbReference>
<dbReference type="AlphaFoldDB" id="A0A7R8VL98"/>
<evidence type="ECO:0000313" key="4">
    <source>
        <dbReference type="EMBL" id="CAD7199467.1"/>
    </source>
</evidence>
<evidence type="ECO:0000259" key="3">
    <source>
        <dbReference type="Pfam" id="PF00135"/>
    </source>
</evidence>
<feature type="domain" description="Carboxylesterase type B" evidence="3">
    <location>
        <begin position="17"/>
        <end position="66"/>
    </location>
</feature>
<organism evidence="4">
    <name type="scientific">Timema douglasi</name>
    <name type="common">Walking stick</name>
    <dbReference type="NCBI Taxonomy" id="61478"/>
    <lineage>
        <taxon>Eukaryota</taxon>
        <taxon>Metazoa</taxon>
        <taxon>Ecdysozoa</taxon>
        <taxon>Arthropoda</taxon>
        <taxon>Hexapoda</taxon>
        <taxon>Insecta</taxon>
        <taxon>Pterygota</taxon>
        <taxon>Neoptera</taxon>
        <taxon>Polyneoptera</taxon>
        <taxon>Phasmatodea</taxon>
        <taxon>Timematodea</taxon>
        <taxon>Timematoidea</taxon>
        <taxon>Timematidae</taxon>
        <taxon>Timema</taxon>
    </lineage>
</organism>
<keyword evidence="2" id="KW-0325">Glycoprotein</keyword>
<dbReference type="Pfam" id="PF00135">
    <property type="entry name" value="COesterase"/>
    <property type="match status" value="1"/>
</dbReference>
<dbReference type="EMBL" id="OA566794">
    <property type="protein sequence ID" value="CAD7199467.1"/>
    <property type="molecule type" value="Genomic_DNA"/>
</dbReference>
<gene>
    <name evidence="4" type="ORF">TDIB3V08_LOCUS5716</name>
</gene>